<organism evidence="2 3">
    <name type="scientific">Actinomadura parmotrematis</name>
    <dbReference type="NCBI Taxonomy" id="2864039"/>
    <lineage>
        <taxon>Bacteria</taxon>
        <taxon>Bacillati</taxon>
        <taxon>Actinomycetota</taxon>
        <taxon>Actinomycetes</taxon>
        <taxon>Streptosporangiales</taxon>
        <taxon>Thermomonosporaceae</taxon>
        <taxon>Actinomadura</taxon>
    </lineage>
</organism>
<evidence type="ECO:0008006" key="4">
    <source>
        <dbReference type="Google" id="ProtNLM"/>
    </source>
</evidence>
<feature type="transmembrane region" description="Helical" evidence="1">
    <location>
        <begin position="69"/>
        <end position="87"/>
    </location>
</feature>
<reference evidence="2 3" key="1">
    <citation type="submission" date="2021-07" db="EMBL/GenBank/DDBJ databases">
        <title>Actinomadura sp. PM05-2 isolated from lichen.</title>
        <authorList>
            <person name="Somphong A."/>
            <person name="Phongsopitanun W."/>
            <person name="Tanasupawat S."/>
            <person name="Peongsungnone V."/>
        </authorList>
    </citation>
    <scope>NUCLEOTIDE SEQUENCE [LARGE SCALE GENOMIC DNA]</scope>
    <source>
        <strain evidence="2 3">PM05-2</strain>
    </source>
</reference>
<keyword evidence="1" id="KW-1133">Transmembrane helix</keyword>
<keyword evidence="3" id="KW-1185">Reference proteome</keyword>
<sequence length="117" mass="12509">MTTHRLPHDELGAALRAPMAARRELGPDYDEAFAQSIVERLEEALDARTAPAPRRAVRAAPADRPPRDFSIAVVVITLAAAIPLSAIGATQAGMGGLLTVWLAIVAINLGYQFRPRS</sequence>
<dbReference type="Proteomes" id="UP000774570">
    <property type="component" value="Unassembled WGS sequence"/>
</dbReference>
<accession>A0ABS7FS25</accession>
<keyword evidence="1" id="KW-0812">Transmembrane</keyword>
<keyword evidence="1" id="KW-0472">Membrane</keyword>
<dbReference type="RefSeq" id="WP_220166250.1">
    <property type="nucleotide sequence ID" value="NZ_JAIBOA010000007.1"/>
</dbReference>
<evidence type="ECO:0000313" key="2">
    <source>
        <dbReference type="EMBL" id="MBW8483187.1"/>
    </source>
</evidence>
<protein>
    <recommendedName>
        <fullName evidence="4">DUF1707 domain-containing protein</fullName>
    </recommendedName>
</protein>
<feature type="transmembrane region" description="Helical" evidence="1">
    <location>
        <begin position="93"/>
        <end position="111"/>
    </location>
</feature>
<evidence type="ECO:0000256" key="1">
    <source>
        <dbReference type="SAM" id="Phobius"/>
    </source>
</evidence>
<name>A0ABS7FS25_9ACTN</name>
<evidence type="ECO:0000313" key="3">
    <source>
        <dbReference type="Proteomes" id="UP000774570"/>
    </source>
</evidence>
<comment type="caution">
    <text evidence="2">The sequence shown here is derived from an EMBL/GenBank/DDBJ whole genome shotgun (WGS) entry which is preliminary data.</text>
</comment>
<proteinExistence type="predicted"/>
<gene>
    <name evidence="2" type="ORF">K1Y72_12460</name>
</gene>
<dbReference type="EMBL" id="JAIBOA010000007">
    <property type="protein sequence ID" value="MBW8483187.1"/>
    <property type="molecule type" value="Genomic_DNA"/>
</dbReference>